<dbReference type="GO" id="GO:0005737">
    <property type="term" value="C:cytoplasm"/>
    <property type="evidence" value="ECO:0007669"/>
    <property type="project" value="TreeGrafter"/>
</dbReference>
<reference evidence="2" key="1">
    <citation type="submission" date="2015-11" db="EMBL/GenBank/DDBJ databases">
        <title>De novo transcriptome assembly of four potential Pierce s Disease insect vectors from Arizona vineyards.</title>
        <authorList>
            <person name="Tassone E.E."/>
        </authorList>
    </citation>
    <scope>NUCLEOTIDE SEQUENCE</scope>
</reference>
<dbReference type="AlphaFoldDB" id="A0A1B6LX37"/>
<gene>
    <name evidence="2" type="ORF">g.47033</name>
</gene>
<organism evidence="2">
    <name type="scientific">Graphocephala atropunctata</name>
    <dbReference type="NCBI Taxonomy" id="36148"/>
    <lineage>
        <taxon>Eukaryota</taxon>
        <taxon>Metazoa</taxon>
        <taxon>Ecdysozoa</taxon>
        <taxon>Arthropoda</taxon>
        <taxon>Hexapoda</taxon>
        <taxon>Insecta</taxon>
        <taxon>Pterygota</taxon>
        <taxon>Neoptera</taxon>
        <taxon>Paraneoptera</taxon>
        <taxon>Hemiptera</taxon>
        <taxon>Auchenorrhyncha</taxon>
        <taxon>Membracoidea</taxon>
        <taxon>Cicadellidae</taxon>
        <taxon>Cicadellinae</taxon>
        <taxon>Cicadellini</taxon>
        <taxon>Graphocephala</taxon>
    </lineage>
</organism>
<dbReference type="EMBL" id="GEBQ01011767">
    <property type="protein sequence ID" value="JAT28210.1"/>
    <property type="molecule type" value="Transcribed_RNA"/>
</dbReference>
<dbReference type="InterPro" id="IPR039891">
    <property type="entry name" value="VWA8"/>
</dbReference>
<dbReference type="SUPFAM" id="SSF53300">
    <property type="entry name" value="vWA-like"/>
    <property type="match status" value="1"/>
</dbReference>
<dbReference type="InterPro" id="IPR036465">
    <property type="entry name" value="vWFA_dom_sf"/>
</dbReference>
<evidence type="ECO:0000259" key="1">
    <source>
        <dbReference type="PROSITE" id="PS50234"/>
    </source>
</evidence>
<feature type="domain" description="VWFA" evidence="1">
    <location>
        <begin position="130"/>
        <end position="312"/>
    </location>
</feature>
<feature type="non-terminal residue" evidence="2">
    <location>
        <position position="1"/>
    </location>
</feature>
<sequence length="321" mass="35702">GGPYRLDAGHTVHQLSDAEKAEVPEHVRKAAKEMGQKAFKEKLREIKMSEYDASLYDQFYSAVSGQVQALRVVLSSLQARSRDRLWLRHQTTGELDDTKLIEGITGEKNVYRRRGEKEPEVGSPQTKPKRLKLVVDVSGSMYRFNGFDGRLERELEAVVLVMEAFQGYETRLQYDIVGHSGESDSIPFVAAGRPPSNNKERLEVIRTMHAHAQFCMSGDYTLEATAHAVRSLAKEDCDEAIVVVLSDANLSRYAIPANKLASALTADARVDAYTIFIGSLGDQASRLVEALPAGKAFICMDLKMLPQILHQIFTSSVLKSR</sequence>
<protein>
    <recommendedName>
        <fullName evidence="1">VWFA domain-containing protein</fullName>
    </recommendedName>
</protein>
<dbReference type="PANTHER" id="PTHR21610:SF9">
    <property type="entry name" value="VON WILLEBRAND FACTOR A DOMAIN-CONTAINING PROTEIN 8"/>
    <property type="match status" value="1"/>
</dbReference>
<dbReference type="InterPro" id="IPR002035">
    <property type="entry name" value="VWF_A"/>
</dbReference>
<dbReference type="Gene3D" id="3.40.50.410">
    <property type="entry name" value="von Willebrand factor, type A domain"/>
    <property type="match status" value="1"/>
</dbReference>
<dbReference type="SMART" id="SM00327">
    <property type="entry name" value="VWA"/>
    <property type="match status" value="1"/>
</dbReference>
<dbReference type="GO" id="GO:0032991">
    <property type="term" value="C:protein-containing complex"/>
    <property type="evidence" value="ECO:0007669"/>
    <property type="project" value="UniProtKB-ARBA"/>
</dbReference>
<dbReference type="PROSITE" id="PS50234">
    <property type="entry name" value="VWFA"/>
    <property type="match status" value="1"/>
</dbReference>
<accession>A0A1B6LX37</accession>
<name>A0A1B6LX37_9HEMI</name>
<dbReference type="PANTHER" id="PTHR21610">
    <property type="entry name" value="VON WILLEBRAND FACTOR A DOMAIN-CONTAINING PROTEIN 8"/>
    <property type="match status" value="1"/>
</dbReference>
<evidence type="ECO:0000313" key="2">
    <source>
        <dbReference type="EMBL" id="JAT28210.1"/>
    </source>
</evidence>
<proteinExistence type="predicted"/>